<dbReference type="NCBIfam" id="NF038404">
    <property type="entry name" value="perm_prefix_2"/>
    <property type="match status" value="1"/>
</dbReference>
<keyword evidence="5 6" id="KW-0472">Membrane</keyword>
<evidence type="ECO:0000313" key="9">
    <source>
        <dbReference type="EMBL" id="MFH6982003.1"/>
    </source>
</evidence>
<feature type="transmembrane region" description="Helical" evidence="6">
    <location>
        <begin position="756"/>
        <end position="779"/>
    </location>
</feature>
<keyword evidence="2" id="KW-1003">Cell membrane</keyword>
<feature type="transmembrane region" description="Helical" evidence="6">
    <location>
        <begin position="514"/>
        <end position="533"/>
    </location>
</feature>
<gene>
    <name evidence="9" type="ORF">ACHKAR_01065</name>
</gene>
<dbReference type="InterPro" id="IPR050250">
    <property type="entry name" value="Macrolide_Exporter_MacB"/>
</dbReference>
<reference evidence="9 10" key="1">
    <citation type="journal article" date="2013" name="Int. J. Syst. Evol. Microbiol.">
        <title>Marinoscillum luteum sp. nov., isolated from marine sediment.</title>
        <authorList>
            <person name="Cha I.T."/>
            <person name="Park S.J."/>
            <person name="Kim S.J."/>
            <person name="Kim J.G."/>
            <person name="Jung M.Y."/>
            <person name="Shin K.S."/>
            <person name="Kwon K.K."/>
            <person name="Yang S.H."/>
            <person name="Seo Y.S."/>
            <person name="Rhee S.K."/>
        </authorList>
    </citation>
    <scope>NUCLEOTIDE SEQUENCE [LARGE SCALE GENOMIC DNA]</scope>
    <source>
        <strain evidence="9 10">KCTC 23939</strain>
    </source>
</reference>
<feature type="domain" description="MacB-like periplasmic core" evidence="8">
    <location>
        <begin position="556"/>
        <end position="703"/>
    </location>
</feature>
<feature type="transmembrane region" description="Helical" evidence="6">
    <location>
        <begin position="462"/>
        <end position="493"/>
    </location>
</feature>
<dbReference type="Proteomes" id="UP001610063">
    <property type="component" value="Unassembled WGS sequence"/>
</dbReference>
<evidence type="ECO:0000259" key="7">
    <source>
        <dbReference type="Pfam" id="PF02687"/>
    </source>
</evidence>
<feature type="transmembrane region" description="Helical" evidence="6">
    <location>
        <begin position="800"/>
        <end position="826"/>
    </location>
</feature>
<evidence type="ECO:0000256" key="4">
    <source>
        <dbReference type="ARBA" id="ARBA00022989"/>
    </source>
</evidence>
<evidence type="ECO:0000256" key="5">
    <source>
        <dbReference type="ARBA" id="ARBA00023136"/>
    </source>
</evidence>
<organism evidence="9 10">
    <name type="scientific">Marinoscillum luteum</name>
    <dbReference type="NCBI Taxonomy" id="861051"/>
    <lineage>
        <taxon>Bacteria</taxon>
        <taxon>Pseudomonadati</taxon>
        <taxon>Bacteroidota</taxon>
        <taxon>Cytophagia</taxon>
        <taxon>Cytophagales</taxon>
        <taxon>Reichenbachiellaceae</taxon>
        <taxon>Marinoscillum</taxon>
    </lineage>
</organism>
<feature type="domain" description="MacB-like periplasmic core" evidence="8">
    <location>
        <begin position="96"/>
        <end position="327"/>
    </location>
</feature>
<dbReference type="EMBL" id="JBIPKE010000008">
    <property type="protein sequence ID" value="MFH6982003.1"/>
    <property type="molecule type" value="Genomic_DNA"/>
</dbReference>
<evidence type="ECO:0000313" key="10">
    <source>
        <dbReference type="Proteomes" id="UP001610063"/>
    </source>
</evidence>
<keyword evidence="10" id="KW-1185">Reference proteome</keyword>
<feature type="domain" description="ABC3 transporter permease C-terminal" evidence="7">
    <location>
        <begin position="376"/>
        <end position="488"/>
    </location>
</feature>
<protein>
    <submittedName>
        <fullName evidence="9">ABC transporter permease</fullName>
    </submittedName>
</protein>
<dbReference type="Pfam" id="PF02687">
    <property type="entry name" value="FtsX"/>
    <property type="match status" value="2"/>
</dbReference>
<comment type="caution">
    <text evidence="9">The sequence shown here is derived from an EMBL/GenBank/DDBJ whole genome shotgun (WGS) entry which is preliminary data.</text>
</comment>
<dbReference type="PANTHER" id="PTHR30572:SF18">
    <property type="entry name" value="ABC-TYPE MACROLIDE FAMILY EXPORT SYSTEM PERMEASE COMPONENT 2"/>
    <property type="match status" value="1"/>
</dbReference>
<name>A0ABW7N309_9BACT</name>
<dbReference type="InterPro" id="IPR047699">
    <property type="entry name" value="Permease_put_prefix"/>
</dbReference>
<dbReference type="PANTHER" id="PTHR30572">
    <property type="entry name" value="MEMBRANE COMPONENT OF TRANSPORTER-RELATED"/>
    <property type="match status" value="1"/>
</dbReference>
<proteinExistence type="predicted"/>
<feature type="transmembrane region" description="Helical" evidence="6">
    <location>
        <begin position="420"/>
        <end position="442"/>
    </location>
</feature>
<evidence type="ECO:0000256" key="6">
    <source>
        <dbReference type="SAM" id="Phobius"/>
    </source>
</evidence>
<evidence type="ECO:0000256" key="3">
    <source>
        <dbReference type="ARBA" id="ARBA00022692"/>
    </source>
</evidence>
<sequence length="880" mass="99695">MSRQETPPKWLDRLLGWYCRPDLLEDLQGDLHEYYHRNLSRGRFRANFIYLIDVLKFFRPYTIKRNQTLHSFNPFFMLGNYFKTSVRSLARNKVFSAINIVGLAISMSVGILMITYINELLSFDKFHQNGNRIYRILTTYKGITNDESVDLASTSIFIGRRLQEDYTGVEQLTILRRNFSADLKTGSKIMSAEGLWASENFFDVFDFELVAGNPATVLHDPKSIVITESLSKKLFKEGEPIGRTIELVGQERYGFQSGTITGVVKDPPASSHMQFEMLGSLSTLEHYAAGQEGESFLTSYNSVWMNYVYVLLPENQRVDVIKKHLDQIAAEEGEKYDRFFISYELQNLLEIVPGRDLSNQIGPTVRWNMIYLLVGLTLIVILSACFNYTNLSIARSLRRAKEVGIRKVVGAGRAHILTQFVFEAILVAVVALMMGYGLFLLIKQEFIHLFFQNQEITLDFQWIHLVYFMAFALVIGVAAGILPSVFLSGLKALKVLKDPGSMKLFGGVSLRRMLIVFQFTLSIGFIIGATISYKQYQFAVNFDLGFETKNILNIELQGNDANILMSEFLKIPEVEGISMSGMLPATGEVWGDEAKYKDPMDSVNIHVNYVSKDYLGLHQFEFLAGGTFPHDLKKDEDPKFTIINERLMRRFGIESPQEALGEVLTVDGSKKVQIVGVVKDFQHQRITEGHEPFAFLQGYEDYQVLNLKVASGDMVGFMTKLEAVWKAVDAVHPFRAEFYDDKIQKAYTQYQTYFKVIGFLAFLAISIAALGLLGMAIFTTETRMKEISIRKVLGATEQHLIYILSRGFVVMLVVASFIAVPTTYLLFEHMVLNDLANRIVVGPLELLSGVVVIFAVSMLTIGWQTARAARTNPAEMLRDE</sequence>
<comment type="subcellular location">
    <subcellularLocation>
        <location evidence="1">Cell membrane</location>
        <topology evidence="1">Multi-pass membrane protein</topology>
    </subcellularLocation>
</comment>
<evidence type="ECO:0000256" key="2">
    <source>
        <dbReference type="ARBA" id="ARBA00022475"/>
    </source>
</evidence>
<dbReference type="InterPro" id="IPR025857">
    <property type="entry name" value="MacB_PCD"/>
</dbReference>
<feature type="domain" description="ABC3 transporter permease C-terminal" evidence="7">
    <location>
        <begin position="759"/>
        <end position="873"/>
    </location>
</feature>
<feature type="transmembrane region" description="Helical" evidence="6">
    <location>
        <begin position="369"/>
        <end position="389"/>
    </location>
</feature>
<dbReference type="Pfam" id="PF12704">
    <property type="entry name" value="MacB_PCD"/>
    <property type="match status" value="2"/>
</dbReference>
<evidence type="ECO:0000256" key="1">
    <source>
        <dbReference type="ARBA" id="ARBA00004651"/>
    </source>
</evidence>
<feature type="transmembrane region" description="Helical" evidence="6">
    <location>
        <begin position="94"/>
        <end position="117"/>
    </location>
</feature>
<accession>A0ABW7N309</accession>
<keyword evidence="4 6" id="KW-1133">Transmembrane helix</keyword>
<evidence type="ECO:0000259" key="8">
    <source>
        <dbReference type="Pfam" id="PF12704"/>
    </source>
</evidence>
<dbReference type="RefSeq" id="WP_395415810.1">
    <property type="nucleotide sequence ID" value="NZ_JBIPKE010000008.1"/>
</dbReference>
<feature type="transmembrane region" description="Helical" evidence="6">
    <location>
        <begin position="846"/>
        <end position="866"/>
    </location>
</feature>
<dbReference type="InterPro" id="IPR003838">
    <property type="entry name" value="ABC3_permease_C"/>
</dbReference>
<keyword evidence="3 6" id="KW-0812">Transmembrane</keyword>